<dbReference type="RefSeq" id="WP_008472377.1">
    <property type="nucleotide sequence ID" value="NZ_AYZO01000060.1"/>
</dbReference>
<dbReference type="AlphaFoldDB" id="I7KN34"/>
<dbReference type="EMBL" id="AYZO01000060">
    <property type="protein sequence ID" value="KRN08944.1"/>
    <property type="molecule type" value="Genomic_DNA"/>
</dbReference>
<name>I7KN34_9LACO</name>
<protein>
    <submittedName>
        <fullName evidence="1">Uncharacterized protein</fullName>
    </submittedName>
</protein>
<dbReference type="Proteomes" id="UP000009326">
    <property type="component" value="Unassembled WGS sequence"/>
</dbReference>
<dbReference type="EMBL" id="CAKC01000021">
    <property type="protein sequence ID" value="CCI86439.1"/>
    <property type="molecule type" value="Genomic_DNA"/>
</dbReference>
<gene>
    <name evidence="1" type="ORF">BN52_07520</name>
    <name evidence="2" type="ORF">FC38_GL001646</name>
</gene>
<proteinExistence type="predicted"/>
<reference evidence="1 3" key="1">
    <citation type="submission" date="2012-06" db="EMBL/GenBank/DDBJ databases">
        <title>Draft genome sequence of Lactobacillus gigeriorum CRBIP 24.85T, isolated from chicken crop.</title>
        <authorList>
            <person name="Cousin S."/>
            <person name="Ma L."/>
            <person name="Creno S."/>
            <person name="Clermont D."/>
            <person name="Loux V."/>
            <person name="Bizet C."/>
            <person name="Bouchier C."/>
        </authorList>
    </citation>
    <scope>NUCLEOTIDE SEQUENCE [LARGE SCALE GENOMIC DNA]</scope>
    <source>
        <strain evidence="3">CRBIP 24.85T</strain>
        <strain evidence="1">Type strain: CRBIP 24.85</strain>
    </source>
</reference>
<keyword evidence="4" id="KW-1185">Reference proteome</keyword>
<accession>I7KN34</accession>
<reference evidence="2 4" key="2">
    <citation type="journal article" date="2015" name="Genome Announc.">
        <title>Expanding the biotechnology potential of lactobacilli through comparative genomics of 213 strains and associated genera.</title>
        <authorList>
            <person name="Sun Z."/>
            <person name="Harris H.M."/>
            <person name="McCann A."/>
            <person name="Guo C."/>
            <person name="Argimon S."/>
            <person name="Zhang W."/>
            <person name="Yang X."/>
            <person name="Jeffery I.B."/>
            <person name="Cooney J.C."/>
            <person name="Kagawa T.F."/>
            <person name="Liu W."/>
            <person name="Song Y."/>
            <person name="Salvetti E."/>
            <person name="Wrobel A."/>
            <person name="Rasinkangas P."/>
            <person name="Parkhill J."/>
            <person name="Rea M.C."/>
            <person name="O'Sullivan O."/>
            <person name="Ritari J."/>
            <person name="Douillard F.P."/>
            <person name="Paul Ross R."/>
            <person name="Yang R."/>
            <person name="Briner A.E."/>
            <person name="Felis G.E."/>
            <person name="de Vos W.M."/>
            <person name="Barrangou R."/>
            <person name="Klaenhammer T.R."/>
            <person name="Caufield P.W."/>
            <person name="Cui Y."/>
            <person name="Zhang H."/>
            <person name="O'Toole P.W."/>
        </authorList>
    </citation>
    <scope>NUCLEOTIDE SEQUENCE [LARGE SCALE GENOMIC DNA]</scope>
    <source>
        <strain evidence="2 4">DSM 23908</strain>
    </source>
</reference>
<comment type="caution">
    <text evidence="1">The sequence shown here is derived from an EMBL/GenBank/DDBJ whole genome shotgun (WGS) entry which is preliminary data.</text>
</comment>
<dbReference type="PATRIC" id="fig|1423751.3.peg.1701"/>
<evidence type="ECO:0000313" key="2">
    <source>
        <dbReference type="EMBL" id="KRN08944.1"/>
    </source>
</evidence>
<evidence type="ECO:0000313" key="4">
    <source>
        <dbReference type="Proteomes" id="UP000051521"/>
    </source>
</evidence>
<dbReference type="Proteomes" id="UP000051521">
    <property type="component" value="Unassembled WGS sequence"/>
</dbReference>
<dbReference type="STRING" id="1423751.FC38_GL001646"/>
<evidence type="ECO:0000313" key="3">
    <source>
        <dbReference type="Proteomes" id="UP000009326"/>
    </source>
</evidence>
<sequence length="115" mass="13254">MKSFENDEYSFYAGRLSGEEISRKEEDQSLYEFGGDLFKNEVNFSAFGDDCALRGNGTLIDDPKVYLNVNMDENKDFIHDAKNNKMSLIEDPHSVVMCHVRVISDRRKYVDKDGK</sequence>
<evidence type="ECO:0000313" key="1">
    <source>
        <dbReference type="EMBL" id="CCI86439.1"/>
    </source>
</evidence>
<organism evidence="1 3">
    <name type="scientific">Lactobacillus gigeriorum DSM 23908 = CRBIP 24.85</name>
    <dbReference type="NCBI Taxonomy" id="1423751"/>
    <lineage>
        <taxon>Bacteria</taxon>
        <taxon>Bacillati</taxon>
        <taxon>Bacillota</taxon>
        <taxon>Bacilli</taxon>
        <taxon>Lactobacillales</taxon>
        <taxon>Lactobacillaceae</taxon>
        <taxon>Lactobacillus</taxon>
    </lineage>
</organism>